<sequence length="173" mass="19522">MEGNLKGKHEQSQSYKKNEKQGGVGLPKSDDARTSSSEPGEQKRRRTWDAHEQDCRSIQRRRPWLLMNKKREGRGRLKHPNPPKPMKIWCFLKIKVIFNFRVVFFHVDFCFGHHVFLFVLVFIHAKTLEHKTSDGEPSLPVNGSGKSSSGSANLVASLQVASSNSDSKANGGH</sequence>
<organism evidence="3 4">
    <name type="scientific">Cuscuta europaea</name>
    <name type="common">European dodder</name>
    <dbReference type="NCBI Taxonomy" id="41803"/>
    <lineage>
        <taxon>Eukaryota</taxon>
        <taxon>Viridiplantae</taxon>
        <taxon>Streptophyta</taxon>
        <taxon>Embryophyta</taxon>
        <taxon>Tracheophyta</taxon>
        <taxon>Spermatophyta</taxon>
        <taxon>Magnoliopsida</taxon>
        <taxon>eudicotyledons</taxon>
        <taxon>Gunneridae</taxon>
        <taxon>Pentapetalae</taxon>
        <taxon>asterids</taxon>
        <taxon>lamiids</taxon>
        <taxon>Solanales</taxon>
        <taxon>Convolvulaceae</taxon>
        <taxon>Cuscuteae</taxon>
        <taxon>Cuscuta</taxon>
        <taxon>Cuscuta subgen. Cuscuta</taxon>
    </lineage>
</organism>
<feature type="region of interest" description="Disordered" evidence="1">
    <location>
        <begin position="131"/>
        <end position="152"/>
    </location>
</feature>
<keyword evidence="2" id="KW-0472">Membrane</keyword>
<dbReference type="Proteomes" id="UP001152484">
    <property type="component" value="Unassembled WGS sequence"/>
</dbReference>
<dbReference type="EMBL" id="CAMAPE010000035">
    <property type="protein sequence ID" value="CAH9098126.1"/>
    <property type="molecule type" value="Genomic_DNA"/>
</dbReference>
<evidence type="ECO:0000313" key="3">
    <source>
        <dbReference type="EMBL" id="CAH9098126.1"/>
    </source>
</evidence>
<feature type="transmembrane region" description="Helical" evidence="2">
    <location>
        <begin position="102"/>
        <end position="123"/>
    </location>
</feature>
<proteinExistence type="predicted"/>
<protein>
    <submittedName>
        <fullName evidence="3">Uncharacterized protein</fullName>
    </submittedName>
</protein>
<evidence type="ECO:0000313" key="4">
    <source>
        <dbReference type="Proteomes" id="UP001152484"/>
    </source>
</evidence>
<evidence type="ECO:0000256" key="1">
    <source>
        <dbReference type="SAM" id="MobiDB-lite"/>
    </source>
</evidence>
<keyword evidence="2" id="KW-1133">Transmembrane helix</keyword>
<dbReference type="AlphaFoldDB" id="A0A9P1EEE2"/>
<keyword evidence="2" id="KW-0812">Transmembrane</keyword>
<keyword evidence="4" id="KW-1185">Reference proteome</keyword>
<reference evidence="3" key="1">
    <citation type="submission" date="2022-07" db="EMBL/GenBank/DDBJ databases">
        <authorList>
            <person name="Macas J."/>
            <person name="Novak P."/>
            <person name="Neumann P."/>
        </authorList>
    </citation>
    <scope>NUCLEOTIDE SEQUENCE</scope>
</reference>
<accession>A0A9P1EEE2</accession>
<name>A0A9P1EEE2_CUSEU</name>
<evidence type="ECO:0000256" key="2">
    <source>
        <dbReference type="SAM" id="Phobius"/>
    </source>
</evidence>
<comment type="caution">
    <text evidence="3">The sequence shown here is derived from an EMBL/GenBank/DDBJ whole genome shotgun (WGS) entry which is preliminary data.</text>
</comment>
<feature type="region of interest" description="Disordered" evidence="1">
    <location>
        <begin position="1"/>
        <end position="54"/>
    </location>
</feature>
<gene>
    <name evidence="3" type="ORF">CEURO_LOCUS14161</name>
</gene>
<feature type="compositionally biased region" description="Basic and acidic residues" evidence="1">
    <location>
        <begin position="1"/>
        <end position="20"/>
    </location>
</feature>